<evidence type="ECO:0000313" key="3">
    <source>
        <dbReference type="Proteomes" id="UP000326396"/>
    </source>
</evidence>
<name>A0A5N6N736_9ASTR</name>
<evidence type="ECO:0000256" key="1">
    <source>
        <dbReference type="SAM" id="Phobius"/>
    </source>
</evidence>
<organism evidence="2 3">
    <name type="scientific">Mikania micrantha</name>
    <name type="common">bitter vine</name>
    <dbReference type="NCBI Taxonomy" id="192012"/>
    <lineage>
        <taxon>Eukaryota</taxon>
        <taxon>Viridiplantae</taxon>
        <taxon>Streptophyta</taxon>
        <taxon>Embryophyta</taxon>
        <taxon>Tracheophyta</taxon>
        <taxon>Spermatophyta</taxon>
        <taxon>Magnoliopsida</taxon>
        <taxon>eudicotyledons</taxon>
        <taxon>Gunneridae</taxon>
        <taxon>Pentapetalae</taxon>
        <taxon>asterids</taxon>
        <taxon>campanulids</taxon>
        <taxon>Asterales</taxon>
        <taxon>Asteraceae</taxon>
        <taxon>Asteroideae</taxon>
        <taxon>Heliantheae alliance</taxon>
        <taxon>Eupatorieae</taxon>
        <taxon>Mikania</taxon>
    </lineage>
</organism>
<feature type="transmembrane region" description="Helical" evidence="1">
    <location>
        <begin position="350"/>
        <end position="371"/>
    </location>
</feature>
<comment type="caution">
    <text evidence="2">The sequence shown here is derived from an EMBL/GenBank/DDBJ whole genome shotgun (WGS) entry which is preliminary data.</text>
</comment>
<keyword evidence="1" id="KW-0472">Membrane</keyword>
<feature type="transmembrane region" description="Helical" evidence="1">
    <location>
        <begin position="258"/>
        <end position="277"/>
    </location>
</feature>
<gene>
    <name evidence="2" type="ORF">E3N88_26278</name>
</gene>
<reference evidence="2 3" key="1">
    <citation type="submission" date="2019-05" db="EMBL/GenBank/DDBJ databases">
        <title>Mikania micrantha, genome provides insights into the molecular mechanism of rapid growth.</title>
        <authorList>
            <person name="Liu B."/>
        </authorList>
    </citation>
    <scope>NUCLEOTIDE SEQUENCE [LARGE SCALE GENOMIC DNA]</scope>
    <source>
        <strain evidence="2">NLD-2019</strain>
        <tissue evidence="2">Leaf</tissue>
    </source>
</reference>
<accession>A0A5N6N736</accession>
<keyword evidence="1" id="KW-1133">Transmembrane helix</keyword>
<protein>
    <submittedName>
        <fullName evidence="2">Uncharacterized protein</fullName>
    </submittedName>
</protein>
<evidence type="ECO:0000313" key="2">
    <source>
        <dbReference type="EMBL" id="KAD4386109.1"/>
    </source>
</evidence>
<feature type="transmembrane region" description="Helical" evidence="1">
    <location>
        <begin position="378"/>
        <end position="396"/>
    </location>
</feature>
<dbReference type="AlphaFoldDB" id="A0A5N6N736"/>
<dbReference type="EMBL" id="SZYD01000013">
    <property type="protein sequence ID" value="KAD4386109.1"/>
    <property type="molecule type" value="Genomic_DNA"/>
</dbReference>
<sequence>MEVPVGEHLRLDKYDSTMVDSQRCWQLSRWKYRWVNILDLINMTPQWWIARGAGNRLDGSTVPVGEHLRLDKYDSTMVDSQRCWQLSRWKYRWVNILDLINMTPQWWIARGAGNCLRWKYRWVKNRYALGHQIGHVSIELDYFTDQCHRLDLDLEFLVVDESFLEDYLLEESLQNTMDQAVNVIHNVPESEKKAILNALKSNAKAVKAKDMTKWAVGEWLFFVEQACILKIDLTYAVDVFGSWVLFDSAETHCHQSFFGPWVFCAVWLFGCCSTWLFSRLFRGCVHLTWKGKDCSQGGVLYGWRLLIVIDLIGGGPVPLPLCSCWSGIDPMLTGSGSSIPMVVLTRLGDMAAMGHAVVRAGLVWVGILGLGVKSIKGFSIRVGFVGFIWFIGLAYTECQQDCFSGRGCDYVIWALEWSSVAFSLVNSCVKSAGDAPLFSTWYPGGSTMQLETYAYIRHGTIKCGYQRHWKFETRSWHELGFGNCKWLHVQGKMGMLRGCDGSVSNVEYQGVELHNVDNVACTTRPYMWPGAGVAWLEFVCLVRDWLPA</sequence>
<dbReference type="Proteomes" id="UP000326396">
    <property type="component" value="Linkage Group LG3"/>
</dbReference>
<proteinExistence type="predicted"/>
<keyword evidence="3" id="KW-1185">Reference proteome</keyword>
<keyword evidence="1" id="KW-0812">Transmembrane</keyword>
<feature type="transmembrane region" description="Helical" evidence="1">
    <location>
        <begin position="298"/>
        <end position="317"/>
    </location>
</feature>